<feature type="transmembrane region" description="Helical" evidence="1">
    <location>
        <begin position="21"/>
        <end position="38"/>
    </location>
</feature>
<gene>
    <name evidence="2" type="ORF">OXX778_LOCUS11218</name>
</gene>
<keyword evidence="1" id="KW-0472">Membrane</keyword>
<dbReference type="EMBL" id="CAJNOC010001873">
    <property type="protein sequence ID" value="CAF0897261.1"/>
    <property type="molecule type" value="Genomic_DNA"/>
</dbReference>
<name>A0A813ZD42_9BILA</name>
<protein>
    <submittedName>
        <fullName evidence="2">Uncharacterized protein</fullName>
    </submittedName>
</protein>
<evidence type="ECO:0000313" key="2">
    <source>
        <dbReference type="EMBL" id="CAF0897261.1"/>
    </source>
</evidence>
<feature type="transmembrane region" description="Helical" evidence="1">
    <location>
        <begin position="50"/>
        <end position="66"/>
    </location>
</feature>
<proteinExistence type="predicted"/>
<evidence type="ECO:0000313" key="3">
    <source>
        <dbReference type="Proteomes" id="UP000663879"/>
    </source>
</evidence>
<accession>A0A813ZD42</accession>
<evidence type="ECO:0000256" key="1">
    <source>
        <dbReference type="SAM" id="Phobius"/>
    </source>
</evidence>
<dbReference type="Proteomes" id="UP000663879">
    <property type="component" value="Unassembled WGS sequence"/>
</dbReference>
<sequence>MDDSDQPIAQPNKNNSKIKNSHLYGLVGFAGLFGIYGWKNKDSKPRFIPIFFIIPITTALTSLYLLDRKK</sequence>
<keyword evidence="1" id="KW-0812">Transmembrane</keyword>
<keyword evidence="3" id="KW-1185">Reference proteome</keyword>
<reference evidence="2" key="1">
    <citation type="submission" date="2021-02" db="EMBL/GenBank/DDBJ databases">
        <authorList>
            <person name="Nowell W R."/>
        </authorList>
    </citation>
    <scope>NUCLEOTIDE SEQUENCE</scope>
    <source>
        <strain evidence="2">Ploen Becks lab</strain>
    </source>
</reference>
<dbReference type="AlphaFoldDB" id="A0A813ZD42"/>
<organism evidence="2 3">
    <name type="scientific">Brachionus calyciflorus</name>
    <dbReference type="NCBI Taxonomy" id="104777"/>
    <lineage>
        <taxon>Eukaryota</taxon>
        <taxon>Metazoa</taxon>
        <taxon>Spiralia</taxon>
        <taxon>Gnathifera</taxon>
        <taxon>Rotifera</taxon>
        <taxon>Eurotatoria</taxon>
        <taxon>Monogononta</taxon>
        <taxon>Pseudotrocha</taxon>
        <taxon>Ploima</taxon>
        <taxon>Brachionidae</taxon>
        <taxon>Brachionus</taxon>
    </lineage>
</organism>
<keyword evidence="1" id="KW-1133">Transmembrane helix</keyword>
<comment type="caution">
    <text evidence="2">The sequence shown here is derived from an EMBL/GenBank/DDBJ whole genome shotgun (WGS) entry which is preliminary data.</text>
</comment>